<feature type="transmembrane region" description="Helical" evidence="6">
    <location>
        <begin position="274"/>
        <end position="304"/>
    </location>
</feature>
<evidence type="ECO:0000256" key="4">
    <source>
        <dbReference type="ARBA" id="ARBA00022989"/>
    </source>
</evidence>
<feature type="transmembrane region" description="Helical" evidence="6">
    <location>
        <begin position="316"/>
        <end position="335"/>
    </location>
</feature>
<dbReference type="GO" id="GO:0015137">
    <property type="term" value="F:citrate transmembrane transporter activity"/>
    <property type="evidence" value="ECO:0007669"/>
    <property type="project" value="TreeGrafter"/>
</dbReference>
<protein>
    <submittedName>
        <fullName evidence="8">Protein I'm not dead yet</fullName>
    </submittedName>
</protein>
<reference evidence="8" key="1">
    <citation type="submission" date="2025-08" db="UniProtKB">
        <authorList>
            <consortium name="RefSeq"/>
        </authorList>
    </citation>
    <scope>IDENTIFICATION</scope>
</reference>
<comment type="subcellular location">
    <subcellularLocation>
        <location evidence="1">Membrane</location>
        <topology evidence="1">Multi-pass membrane protein</topology>
    </subcellularLocation>
</comment>
<feature type="transmembrane region" description="Helical" evidence="6">
    <location>
        <begin position="114"/>
        <end position="131"/>
    </location>
</feature>
<organism evidence="8">
    <name type="scientific">Drosophila rhopaloa</name>
    <name type="common">Fruit fly</name>
    <dbReference type="NCBI Taxonomy" id="1041015"/>
    <lineage>
        <taxon>Eukaryota</taxon>
        <taxon>Metazoa</taxon>
        <taxon>Ecdysozoa</taxon>
        <taxon>Arthropoda</taxon>
        <taxon>Hexapoda</taxon>
        <taxon>Insecta</taxon>
        <taxon>Pterygota</taxon>
        <taxon>Neoptera</taxon>
        <taxon>Endopterygota</taxon>
        <taxon>Diptera</taxon>
        <taxon>Brachycera</taxon>
        <taxon>Muscomorpha</taxon>
        <taxon>Ephydroidea</taxon>
        <taxon>Drosophilidae</taxon>
        <taxon>Drosophila</taxon>
        <taxon>Sophophora</taxon>
    </lineage>
</organism>
<feature type="transmembrane region" description="Helical" evidence="6">
    <location>
        <begin position="355"/>
        <end position="383"/>
    </location>
</feature>
<evidence type="ECO:0000256" key="3">
    <source>
        <dbReference type="ARBA" id="ARBA00022692"/>
    </source>
</evidence>
<dbReference type="RefSeq" id="XP_016992312.1">
    <property type="nucleotide sequence ID" value="XM_017136823.1"/>
</dbReference>
<feature type="transmembrane region" description="Helical" evidence="6">
    <location>
        <begin position="236"/>
        <end position="254"/>
    </location>
</feature>
<feature type="domain" description="Citrate transporter-like" evidence="7">
    <location>
        <begin position="37"/>
        <end position="299"/>
    </location>
</feature>
<name>A0A6P4FRH1_DRORH</name>
<dbReference type="InterPro" id="IPR004680">
    <property type="entry name" value="Cit_transptr-like_dom"/>
</dbReference>
<evidence type="ECO:0000313" key="8">
    <source>
        <dbReference type="RefSeq" id="XP_016992312.1"/>
    </source>
</evidence>
<evidence type="ECO:0000256" key="1">
    <source>
        <dbReference type="ARBA" id="ARBA00004141"/>
    </source>
</evidence>
<sequence>MVSTIIIPIITLPLMVYGYMENDLAWLCMYLVANMALFWITEAIPLYLTALFPVVFLPIFGILSSEKVCSFYFSDTVVMFLGGLLIALAIEYSNLHQRIALTTILIVGCSPRRLHFGLVMVTCFISLWISNSAATAMMCPIVKAVLNEMEAVRIQVGLLFILMIFLLFTRRPGFFTGWADFLNAQKIGSGPPVFFSTMLLFALPTQYTFFKYCCGKAPFPGQTLDACLSWVYCHKYTPFGLCFLLGGGFALAEGSRVSGMAKMLGESLSFAEELNVVLVVAMCIAISLFCTAFASNVAICNILIPIFSEMALAIKVHPITLTFPSALACSLAFHLPVSTPPNAIISGYTGLKTKYMAVAGILPTFWAFFCLLLTGAVWTMVIYPGTKEFPEWAT</sequence>
<dbReference type="PANTHER" id="PTHR10283:SF82">
    <property type="entry name" value="SOLUTE CARRIER FAMILY 13 MEMBER 2"/>
    <property type="match status" value="1"/>
</dbReference>
<keyword evidence="3 6" id="KW-0812">Transmembrane</keyword>
<keyword evidence="4 6" id="KW-1133">Transmembrane helix</keyword>
<feature type="transmembrane region" description="Helical" evidence="6">
    <location>
        <begin position="151"/>
        <end position="168"/>
    </location>
</feature>
<evidence type="ECO:0000259" key="7">
    <source>
        <dbReference type="Pfam" id="PF03600"/>
    </source>
</evidence>
<evidence type="ECO:0000256" key="6">
    <source>
        <dbReference type="SAM" id="Phobius"/>
    </source>
</evidence>
<dbReference type="PANTHER" id="PTHR10283">
    <property type="entry name" value="SOLUTE CARRIER FAMILY 13 MEMBER"/>
    <property type="match status" value="1"/>
</dbReference>
<evidence type="ECO:0000256" key="5">
    <source>
        <dbReference type="ARBA" id="ARBA00023136"/>
    </source>
</evidence>
<dbReference type="OrthoDB" id="6493944at2759"/>
<feature type="transmembrane region" description="Helical" evidence="6">
    <location>
        <begin position="71"/>
        <end position="93"/>
    </location>
</feature>
<proteinExistence type="predicted"/>
<dbReference type="GO" id="GO:0005886">
    <property type="term" value="C:plasma membrane"/>
    <property type="evidence" value="ECO:0007669"/>
    <property type="project" value="TreeGrafter"/>
</dbReference>
<evidence type="ECO:0000256" key="2">
    <source>
        <dbReference type="ARBA" id="ARBA00022448"/>
    </source>
</evidence>
<keyword evidence="5 6" id="KW-0472">Membrane</keyword>
<feature type="transmembrane region" description="Helical" evidence="6">
    <location>
        <begin position="47"/>
        <end position="65"/>
    </location>
</feature>
<accession>A0A6P4FRH1</accession>
<gene>
    <name evidence="8" type="primary">LOC108054071</name>
</gene>
<keyword evidence="2" id="KW-0813">Transport</keyword>
<dbReference type="Pfam" id="PF03600">
    <property type="entry name" value="CitMHS"/>
    <property type="match status" value="1"/>
</dbReference>
<dbReference type="GO" id="GO:0015141">
    <property type="term" value="F:succinate transmembrane transporter activity"/>
    <property type="evidence" value="ECO:0007669"/>
    <property type="project" value="TreeGrafter"/>
</dbReference>
<dbReference type="AlphaFoldDB" id="A0A6P4FRH1"/>